<dbReference type="Gene3D" id="3.10.310.10">
    <property type="entry name" value="Diaminopimelate Epimerase, Chain A, domain 1"/>
    <property type="match status" value="2"/>
</dbReference>
<keyword evidence="2" id="KW-1185">Reference proteome</keyword>
<dbReference type="PANTHER" id="PTHR13774">
    <property type="entry name" value="PHENAZINE BIOSYNTHESIS PROTEIN"/>
    <property type="match status" value="1"/>
</dbReference>
<organism evidence="1 2">
    <name type="scientific">Haloarcula vallismortis ATCC 29715</name>
    <dbReference type="NCBI Taxonomy" id="662477"/>
    <lineage>
        <taxon>Archaea</taxon>
        <taxon>Methanobacteriati</taxon>
        <taxon>Methanobacteriota</taxon>
        <taxon>Stenosarchaea group</taxon>
        <taxon>Halobacteria</taxon>
        <taxon>Halobacteriales</taxon>
        <taxon>Haloarculaceae</taxon>
        <taxon>Haloarcula</taxon>
    </lineage>
</organism>
<dbReference type="SUPFAM" id="SSF54506">
    <property type="entry name" value="Diaminopimelate epimerase-like"/>
    <property type="match status" value="1"/>
</dbReference>
<gene>
    <name evidence="1" type="ORF">C437_08429</name>
</gene>
<dbReference type="PATRIC" id="fig|662477.6.peg.1617"/>
<sequence>MFFADAAKRTGMSHPFHIVDVFARERYTGNQLAVVTDAGDLGSEEMQAIAAEMNYSETTFVTGEPTDGSWPVRIFTPAAEIPFAGHPTLGTVQVIRDQLAEGQPETVTLDLPVGEVPVEVQERDGRETLWMTQQAPEFGEQLAHEDLAGVLGLSVDRLDRDWPVEVVSTGLATIVVPVADRDALEAINLDRDAYDAVTGDRDAKNVLAVCREPRSEDNDLAVRVFAPFYNVPEDPATGSSNGCLAAYLARHEMLGSPAVEARVEQGYEMGRPSLLHLSTDGSGEDINVRVGGSIVPVARGDLL</sequence>
<dbReference type="EMBL" id="AOLQ01000032">
    <property type="protein sequence ID" value="EMA08113.1"/>
    <property type="molecule type" value="Genomic_DNA"/>
</dbReference>
<name>M0JID5_HALVA</name>
<accession>M0JID5</accession>
<dbReference type="Proteomes" id="UP000011534">
    <property type="component" value="Unassembled WGS sequence"/>
</dbReference>
<comment type="caution">
    <text evidence="1">The sequence shown here is derived from an EMBL/GenBank/DDBJ whole genome shotgun (WGS) entry which is preliminary data.</text>
</comment>
<dbReference type="GO" id="GO:0016853">
    <property type="term" value="F:isomerase activity"/>
    <property type="evidence" value="ECO:0007669"/>
    <property type="project" value="TreeGrafter"/>
</dbReference>
<reference evidence="1 2" key="1">
    <citation type="journal article" date="2014" name="PLoS Genet.">
        <title>Phylogenetically driven sequencing of extremely halophilic archaea reveals strategies for static and dynamic osmo-response.</title>
        <authorList>
            <person name="Becker E.A."/>
            <person name="Seitzer P.M."/>
            <person name="Tritt A."/>
            <person name="Larsen D."/>
            <person name="Krusor M."/>
            <person name="Yao A.I."/>
            <person name="Wu D."/>
            <person name="Madern D."/>
            <person name="Eisen J.A."/>
            <person name="Darling A.E."/>
            <person name="Facciotti M.T."/>
        </authorList>
    </citation>
    <scope>NUCLEOTIDE SEQUENCE [LARGE SCALE GENOMIC DNA]</scope>
    <source>
        <strain evidence="1 2">ATCC 29715</strain>
    </source>
</reference>
<dbReference type="Pfam" id="PF02567">
    <property type="entry name" value="PhzC-PhzF"/>
    <property type="match status" value="1"/>
</dbReference>
<protein>
    <submittedName>
        <fullName evidence="1">Putative phenazine biosynthesis protein</fullName>
    </submittedName>
</protein>
<dbReference type="PIRSF" id="PIRSF016184">
    <property type="entry name" value="PhzC_PhzF"/>
    <property type="match status" value="1"/>
</dbReference>
<dbReference type="AlphaFoldDB" id="M0JID5"/>
<dbReference type="NCBIfam" id="TIGR00654">
    <property type="entry name" value="PhzF_family"/>
    <property type="match status" value="1"/>
</dbReference>
<dbReference type="GO" id="GO:0005737">
    <property type="term" value="C:cytoplasm"/>
    <property type="evidence" value="ECO:0007669"/>
    <property type="project" value="TreeGrafter"/>
</dbReference>
<evidence type="ECO:0000313" key="2">
    <source>
        <dbReference type="Proteomes" id="UP000011534"/>
    </source>
</evidence>
<dbReference type="PANTHER" id="PTHR13774:SF32">
    <property type="entry name" value="ANTISENSE-ENHANCING SEQUENCE 1"/>
    <property type="match status" value="1"/>
</dbReference>
<proteinExistence type="predicted"/>
<evidence type="ECO:0000313" key="1">
    <source>
        <dbReference type="EMBL" id="EMA08113.1"/>
    </source>
</evidence>
<dbReference type="InterPro" id="IPR003719">
    <property type="entry name" value="Phenazine_PhzF-like"/>
</dbReference>